<protein>
    <recommendedName>
        <fullName evidence="1">Cyanophage baseplate Pam3 plug gp18 domain-containing protein</fullName>
    </recommendedName>
</protein>
<dbReference type="EMBL" id="MT141547">
    <property type="protein sequence ID" value="QJA66011.1"/>
    <property type="molecule type" value="Genomic_DNA"/>
</dbReference>
<dbReference type="EMBL" id="MT144928">
    <property type="protein sequence ID" value="QJI01503.1"/>
    <property type="molecule type" value="Genomic_DNA"/>
</dbReference>
<dbReference type="InterPro" id="IPR054252">
    <property type="entry name" value="Pam3_gp18"/>
</dbReference>
<dbReference type="AlphaFoldDB" id="A0A6M3JAI0"/>
<dbReference type="EMBL" id="MT142532">
    <property type="protein sequence ID" value="QJA84636.1"/>
    <property type="molecule type" value="Genomic_DNA"/>
</dbReference>
<evidence type="ECO:0000313" key="2">
    <source>
        <dbReference type="EMBL" id="QJA66011.1"/>
    </source>
</evidence>
<name>A0A6M3JAI0_9ZZZZ</name>
<evidence type="ECO:0000313" key="3">
    <source>
        <dbReference type="EMBL" id="QJA84636.1"/>
    </source>
</evidence>
<evidence type="ECO:0000259" key="1">
    <source>
        <dbReference type="Pfam" id="PF22479"/>
    </source>
</evidence>
<sequence>MRVLRCFPDLPSHTQTVELDGSRYVLTLTWRARTEAWYASIETETGTPIITGVRLEPGCDVLRLADPALTPPGRLLVIDAKGCGQAATRSVVQLRLAGPANGVLAGGSVITDTLGQEWILAQTLVKIGGTVQFAEAVSAEYGAIEAESATVTVDPWGGVSVTNPGRAVPGVPRIPILQADLGVSALLVYVAEDEIPDLTPTTWAALTEYMEGARVLEDDMIYSCTTGGISGEVAPEWPTTTGEDVTDGSAGWECIGASDEPSSIVVV</sequence>
<feature type="domain" description="Cyanophage baseplate Pam3 plug gp18" evidence="1">
    <location>
        <begin position="8"/>
        <end position="82"/>
    </location>
</feature>
<proteinExistence type="predicted"/>
<organism evidence="2">
    <name type="scientific">viral metagenome</name>
    <dbReference type="NCBI Taxonomy" id="1070528"/>
    <lineage>
        <taxon>unclassified sequences</taxon>
        <taxon>metagenomes</taxon>
        <taxon>organismal metagenomes</taxon>
    </lineage>
</organism>
<evidence type="ECO:0000313" key="4">
    <source>
        <dbReference type="EMBL" id="QJI01503.1"/>
    </source>
</evidence>
<reference evidence="2" key="1">
    <citation type="submission" date="2020-03" db="EMBL/GenBank/DDBJ databases">
        <title>The deep terrestrial virosphere.</title>
        <authorList>
            <person name="Holmfeldt K."/>
            <person name="Nilsson E."/>
            <person name="Simone D."/>
            <person name="Lopez-Fernandez M."/>
            <person name="Wu X."/>
            <person name="de Brujin I."/>
            <person name="Lundin D."/>
            <person name="Andersson A."/>
            <person name="Bertilsson S."/>
            <person name="Dopson M."/>
        </authorList>
    </citation>
    <scope>NUCLEOTIDE SEQUENCE</scope>
    <source>
        <strain evidence="3">MM415A00178</strain>
        <strain evidence="2">MM415B00368</strain>
        <strain evidence="4">TM448B02585</strain>
    </source>
</reference>
<accession>A0A6M3JAI0</accession>
<gene>
    <name evidence="3" type="ORF">MM415A00178_0046</name>
    <name evidence="2" type="ORF">MM415B00368_0046</name>
    <name evidence="4" type="ORF">TM448B02585_0008</name>
</gene>
<dbReference type="Pfam" id="PF22479">
    <property type="entry name" value="Pam3_gp18"/>
    <property type="match status" value="1"/>
</dbReference>